<dbReference type="InterPro" id="IPR036397">
    <property type="entry name" value="RNaseH_sf"/>
</dbReference>
<organism evidence="3 4">
    <name type="scientific">Centaurea solstitialis</name>
    <name type="common">yellow star-thistle</name>
    <dbReference type="NCBI Taxonomy" id="347529"/>
    <lineage>
        <taxon>Eukaryota</taxon>
        <taxon>Viridiplantae</taxon>
        <taxon>Streptophyta</taxon>
        <taxon>Embryophyta</taxon>
        <taxon>Tracheophyta</taxon>
        <taxon>Spermatophyta</taxon>
        <taxon>Magnoliopsida</taxon>
        <taxon>eudicotyledons</taxon>
        <taxon>Gunneridae</taxon>
        <taxon>Pentapetalae</taxon>
        <taxon>asterids</taxon>
        <taxon>campanulids</taxon>
        <taxon>Asterales</taxon>
        <taxon>Asteraceae</taxon>
        <taxon>Carduoideae</taxon>
        <taxon>Cardueae</taxon>
        <taxon>Centaureinae</taxon>
        <taxon>Centaurea</taxon>
    </lineage>
</organism>
<dbReference type="Gene3D" id="3.10.10.10">
    <property type="entry name" value="HIV Type 1 Reverse Transcriptase, subunit A, domain 1"/>
    <property type="match status" value="1"/>
</dbReference>
<feature type="domain" description="Integrase catalytic" evidence="2">
    <location>
        <begin position="850"/>
        <end position="975"/>
    </location>
</feature>
<dbReference type="Gene3D" id="2.40.70.10">
    <property type="entry name" value="Acid Proteases"/>
    <property type="match status" value="1"/>
</dbReference>
<proteinExistence type="predicted"/>
<dbReference type="EMBL" id="JARYMX010000005">
    <property type="protein sequence ID" value="KAJ9546995.1"/>
    <property type="molecule type" value="Genomic_DNA"/>
</dbReference>
<keyword evidence="1" id="KW-0175">Coiled coil</keyword>
<comment type="caution">
    <text evidence="3">The sequence shown here is derived from an EMBL/GenBank/DDBJ whole genome shotgun (WGS) entry which is preliminary data.</text>
</comment>
<accession>A0AA38WCH6</accession>
<dbReference type="SUPFAM" id="SSF56672">
    <property type="entry name" value="DNA/RNA polymerases"/>
    <property type="match status" value="1"/>
</dbReference>
<dbReference type="SUPFAM" id="SSF53098">
    <property type="entry name" value="Ribonuclease H-like"/>
    <property type="match status" value="1"/>
</dbReference>
<feature type="coiled-coil region" evidence="1">
    <location>
        <begin position="997"/>
        <end position="1028"/>
    </location>
</feature>
<evidence type="ECO:0000313" key="3">
    <source>
        <dbReference type="EMBL" id="KAJ9546995.1"/>
    </source>
</evidence>
<dbReference type="PANTHER" id="PTHR33067">
    <property type="entry name" value="RNA-DIRECTED DNA POLYMERASE-RELATED"/>
    <property type="match status" value="1"/>
</dbReference>
<dbReference type="InterPro" id="IPR021109">
    <property type="entry name" value="Peptidase_aspartic_dom_sf"/>
</dbReference>
<dbReference type="InterPro" id="IPR043502">
    <property type="entry name" value="DNA/RNA_pol_sf"/>
</dbReference>
<name>A0AA38WCH6_9ASTR</name>
<dbReference type="InterPro" id="IPR001584">
    <property type="entry name" value="Integrase_cat-core"/>
</dbReference>
<dbReference type="AlphaFoldDB" id="A0AA38WCH6"/>
<evidence type="ECO:0000313" key="4">
    <source>
        <dbReference type="Proteomes" id="UP001172457"/>
    </source>
</evidence>
<dbReference type="Proteomes" id="UP001172457">
    <property type="component" value="Chromosome 5"/>
</dbReference>
<dbReference type="Gene3D" id="3.30.420.10">
    <property type="entry name" value="Ribonuclease H-like superfamily/Ribonuclease H"/>
    <property type="match status" value="1"/>
</dbReference>
<keyword evidence="4" id="KW-1185">Reference proteome</keyword>
<reference evidence="3" key="1">
    <citation type="submission" date="2023-03" db="EMBL/GenBank/DDBJ databases">
        <title>Chromosome-scale reference genome and RAD-based genetic map of yellow starthistle (Centaurea solstitialis) reveal putative structural variation and QTLs associated with invader traits.</title>
        <authorList>
            <person name="Reatini B."/>
            <person name="Cang F.A."/>
            <person name="Jiang Q."/>
            <person name="Mckibben M.T.W."/>
            <person name="Barker M.S."/>
            <person name="Rieseberg L.H."/>
            <person name="Dlugosch K.M."/>
        </authorList>
    </citation>
    <scope>NUCLEOTIDE SEQUENCE</scope>
    <source>
        <strain evidence="3">CAN-66</strain>
        <tissue evidence="3">Leaf</tissue>
    </source>
</reference>
<dbReference type="PANTHER" id="PTHR33067:SF39">
    <property type="entry name" value="TRANSCRIPTION FACTOR INTERACTOR AND REGULATOR CCHC(ZN) FAMILY"/>
    <property type="match status" value="1"/>
</dbReference>
<gene>
    <name evidence="3" type="ORF">OSB04_019538</name>
</gene>
<dbReference type="GO" id="GO:0015074">
    <property type="term" value="P:DNA integration"/>
    <property type="evidence" value="ECO:0007669"/>
    <property type="project" value="InterPro"/>
</dbReference>
<dbReference type="PROSITE" id="PS50994">
    <property type="entry name" value="INTEGRASE"/>
    <property type="match status" value="1"/>
</dbReference>
<evidence type="ECO:0000259" key="2">
    <source>
        <dbReference type="PROSITE" id="PS50994"/>
    </source>
</evidence>
<dbReference type="GO" id="GO:0003676">
    <property type="term" value="F:nucleic acid binding"/>
    <property type="evidence" value="ECO:0007669"/>
    <property type="project" value="InterPro"/>
</dbReference>
<evidence type="ECO:0000256" key="1">
    <source>
        <dbReference type="SAM" id="Coils"/>
    </source>
</evidence>
<protein>
    <recommendedName>
        <fullName evidence="2">Integrase catalytic domain-containing protein</fullName>
    </recommendedName>
</protein>
<dbReference type="InterPro" id="IPR012337">
    <property type="entry name" value="RNaseH-like_sf"/>
</dbReference>
<sequence length="1120" mass="126780">MLDATAGGAFTFVTYNDGYAILEKISNNNGEWVDSRAIVPKRTAGVLEVDPYTALTAQLASIANMIQNMYVANVAKSVETVPESLPVKCVWCGEGHTLDQCSHNIESVNYVHNRPSLFSNSYNSSWKQHPNFSWSNPPVAKEQRQTNFLQQPSTSQDQQARFQNHVFQNPKPHFQQQQSQQSEMPPSLDAMLKSFICQTNQVINHQNTALRTLETQIGQITLELRNKPVGTLPSDTELPKNQTKEHVKAMTLRDGKNLVDPIPKEPKVVSSTDLEKFTTIVPTIVIPTPKVPEPEKITDFVPITDIPEFSLLFPDNRKKDKSLTGSAIAFNSSATTPVQTDRPQIAKEQIPPTVPSTSNPKKQLHINIPLVEALESMPSYAKFLKDIMSKKKRITKYETVALTEGCSALLTNKLPPKQKDPGSFTIPCSIGGKEVGKALCDLGASINLTPLSIFMILGIGKARPTTVTLQLADKSIAYPKGKLEDVLVQVDKFIFPSDFIILDFEADKDTPIIVGRPFLAIGRTLIYVERGELTMRVHDQNVTFNVFTSMKYPNEMEESYEMLEESTKENPLPSIESPPDLELKQLPAHFKYVFLKAKNKLPVIISTTLEPKQEEKLVKVLKDHKKAIGWTISDVKDISPSICQHKIILEDKDFRSIEPQSRLNLVMKEVVKKEILKWLDAGIIYPIAGSSWISPVQCIPKKGGVTVVENEKNELIPTRVVTGWRICMDYRKLNKATHKDHFPLPFIDQMLDRLAGKEYYCFPDGYSAPWFADIANYLDVGIISPEMNQNQRKKLFSDAKNYLWDDPFLFKLGADQILRRCIPFEDVPAILEHCHACAYGGHFGGQRITAKWIEATTCHSNDAKTVGKFLHKNIFTGFGTPRAMISDEGTQFVNNMMKEILSKYNITHRVATTYHPQTNGLAELSNREIKSILEKMVKPSRKDWSFKLDDSLWAYRTAYKSPIRMSPYKLVFGKACHLPLELEHKAFWALKELNMSINDAGERRKLQINELEKLRDQSYENAKIYKDKTKRWHDKRILQKNFQPGQKVLLFNSRLKLFPGKLRSKWTGPFEIKNVFPYGVVELINPNSGSFFKVNGQRIKSYLDATSTTGSSSVVQLQTR</sequence>
<dbReference type="CDD" id="cd00303">
    <property type="entry name" value="retropepsin_like"/>
    <property type="match status" value="1"/>
</dbReference>